<comment type="subcellular location">
    <subcellularLocation>
        <location evidence="3">Cytoplasm</location>
    </subcellularLocation>
</comment>
<reference evidence="18" key="2">
    <citation type="journal article" date="2008" name="Curr. Biol.">
        <title>Chromatophore genome sequence of Paulinella sheds light on acquisition of photosynthesis by eukaryotes.</title>
        <authorList>
            <person name="Nowack E.C.M."/>
            <person name="Melkonian M."/>
            <person name="Gloeckner G."/>
        </authorList>
    </citation>
    <scope>NUCLEOTIDE SEQUENCE [LARGE SCALE GENOMIC DNA]</scope>
</reference>
<dbReference type="UniPathway" id="UPA00219"/>
<gene>
    <name evidence="18" type="ordered locus">PCC_0416</name>
</gene>
<keyword evidence="6" id="KW-0963">Cytoplasm</keyword>
<dbReference type="PANTHER" id="PTHR21071">
    <property type="entry name" value="UDP-N-ACETYLENOLPYRUVOYLGLUCOSAMINE REDUCTASE"/>
    <property type="match status" value="1"/>
</dbReference>
<comment type="function">
    <text evidence="2">Cell wall formation.</text>
</comment>
<dbReference type="PANTHER" id="PTHR21071:SF4">
    <property type="entry name" value="UDP-N-ACETYLENOLPYRUVOYLGLUCOSAMINE REDUCTASE"/>
    <property type="match status" value="1"/>
</dbReference>
<dbReference type="GO" id="GO:0071949">
    <property type="term" value="F:FAD binding"/>
    <property type="evidence" value="ECO:0007669"/>
    <property type="project" value="InterPro"/>
</dbReference>
<name>B1X4I7_PAUCH</name>
<dbReference type="NCBIfam" id="TIGR00179">
    <property type="entry name" value="murB"/>
    <property type="match status" value="1"/>
</dbReference>
<evidence type="ECO:0000256" key="5">
    <source>
        <dbReference type="ARBA" id="ARBA00012518"/>
    </source>
</evidence>
<dbReference type="SUPFAM" id="SSF56194">
    <property type="entry name" value="Uridine diphospho-N-Acetylenolpyruvylglucosamine reductase, MurB, C-terminal domain"/>
    <property type="match status" value="1"/>
</dbReference>
<dbReference type="Pfam" id="PF01565">
    <property type="entry name" value="FAD_binding_4"/>
    <property type="match status" value="1"/>
</dbReference>
<dbReference type="InterPro" id="IPR006094">
    <property type="entry name" value="Oxid_FAD_bind_N"/>
</dbReference>
<keyword evidence="13" id="KW-0560">Oxidoreductase</keyword>
<evidence type="ECO:0000313" key="18">
    <source>
        <dbReference type="EMBL" id="ACB42856.1"/>
    </source>
</evidence>
<keyword evidence="18" id="KW-0934">Plastid</keyword>
<sequence>MKLYKKNNAINQPEPFLNLLRRNVSLTEYTSWKVGGSADLFAEPELPIHMLTLTNWARREGIPMQILGAGSNVLIQDSNLEGLTLCSRRLHGSRIDKKSGWVEAQAGEPIPNLVRKVARAGLSGLEWAIGIPGTIGGAVVMNAGAHGQCTAEWLMEIVVIDLNDSKMPFIIPAKDLGFDYRQSRLQEENLVVISARFRLKPGFLPVKLLNKTKTNLSNRINSQPYKNPSCGSVFRNPETKKVAELIEALGLKGTRIGGAQISKLHSNFIVNTGGASAQDIRILIVLIQRQALILHNTYLYSEVKLVGSFSTSTP</sequence>
<dbReference type="InterPro" id="IPR036635">
    <property type="entry name" value="MurB_C_sf"/>
</dbReference>
<keyword evidence="9" id="KW-0274">FAD</keyword>
<dbReference type="EC" id="1.3.1.98" evidence="5"/>
<dbReference type="GO" id="GO:0005829">
    <property type="term" value="C:cytosol"/>
    <property type="evidence" value="ECO:0007669"/>
    <property type="project" value="TreeGrafter"/>
</dbReference>
<evidence type="ECO:0000256" key="9">
    <source>
        <dbReference type="ARBA" id="ARBA00022827"/>
    </source>
</evidence>
<dbReference type="InterPro" id="IPR016166">
    <property type="entry name" value="FAD-bd_PCMH"/>
</dbReference>
<dbReference type="Gene3D" id="3.30.43.10">
    <property type="entry name" value="Uridine Diphospho-n-acetylenolpyruvylglucosamine Reductase, domain 2"/>
    <property type="match status" value="1"/>
</dbReference>
<dbReference type="InterPro" id="IPR016167">
    <property type="entry name" value="FAD-bd_PCMH_sub1"/>
</dbReference>
<dbReference type="GO" id="GO:0008360">
    <property type="term" value="P:regulation of cell shape"/>
    <property type="evidence" value="ECO:0007669"/>
    <property type="project" value="UniProtKB-KW"/>
</dbReference>
<dbReference type="Pfam" id="PF02873">
    <property type="entry name" value="MurB_C"/>
    <property type="match status" value="1"/>
</dbReference>
<evidence type="ECO:0000256" key="4">
    <source>
        <dbReference type="ARBA" id="ARBA00004752"/>
    </source>
</evidence>
<reference evidence="18" key="1">
    <citation type="submission" date="2007-08" db="EMBL/GenBank/DDBJ databases">
        <authorList>
            <person name="Gloeckner G."/>
            <person name="Nowack E."/>
            <person name="Melkonian M."/>
        </authorList>
    </citation>
    <scope>NUCLEOTIDE SEQUENCE</scope>
</reference>
<evidence type="ECO:0000256" key="1">
    <source>
        <dbReference type="ARBA" id="ARBA00001974"/>
    </source>
</evidence>
<comment type="pathway">
    <text evidence="4">Cell wall biogenesis; peptidoglycan biosynthesis.</text>
</comment>
<dbReference type="GeneID" id="6481443"/>
<dbReference type="AlphaFoldDB" id="B1X4I7"/>
<dbReference type="RefSeq" id="YP_002049066.1">
    <property type="nucleotide sequence ID" value="NC_011087.1"/>
</dbReference>
<evidence type="ECO:0000256" key="6">
    <source>
        <dbReference type="ARBA" id="ARBA00022490"/>
    </source>
</evidence>
<evidence type="ECO:0000256" key="7">
    <source>
        <dbReference type="ARBA" id="ARBA00022618"/>
    </source>
</evidence>
<evidence type="ECO:0000256" key="14">
    <source>
        <dbReference type="ARBA" id="ARBA00023306"/>
    </source>
</evidence>
<comment type="cofactor">
    <cofactor evidence="1">
        <name>FAD</name>
        <dbReference type="ChEBI" id="CHEBI:57692"/>
    </cofactor>
</comment>
<geneLocation type="organellar chromatophore" evidence="18"/>
<keyword evidence="15" id="KW-0961">Cell wall biogenesis/degradation</keyword>
<dbReference type="PROSITE" id="PS51387">
    <property type="entry name" value="FAD_PCMH"/>
    <property type="match status" value="1"/>
</dbReference>
<accession>B1X4I7</accession>
<dbReference type="GO" id="GO:0051301">
    <property type="term" value="P:cell division"/>
    <property type="evidence" value="ECO:0007669"/>
    <property type="project" value="UniProtKB-KW"/>
</dbReference>
<dbReference type="InterPro" id="IPR003170">
    <property type="entry name" value="MurB"/>
</dbReference>
<keyword evidence="10" id="KW-0521">NADP</keyword>
<proteinExistence type="inferred from homology"/>
<evidence type="ECO:0000256" key="3">
    <source>
        <dbReference type="ARBA" id="ARBA00004496"/>
    </source>
</evidence>
<keyword evidence="14" id="KW-0131">Cell cycle</keyword>
<evidence type="ECO:0000256" key="10">
    <source>
        <dbReference type="ARBA" id="ARBA00022857"/>
    </source>
</evidence>
<dbReference type="InterPro" id="IPR011601">
    <property type="entry name" value="MurB_C"/>
</dbReference>
<evidence type="ECO:0000256" key="13">
    <source>
        <dbReference type="ARBA" id="ARBA00023002"/>
    </source>
</evidence>
<dbReference type="InterPro" id="IPR036318">
    <property type="entry name" value="FAD-bd_PCMH-like_sf"/>
</dbReference>
<evidence type="ECO:0000256" key="15">
    <source>
        <dbReference type="ARBA" id="ARBA00023316"/>
    </source>
</evidence>
<keyword evidence="7" id="KW-0132">Cell division</keyword>
<keyword evidence="11" id="KW-0133">Cell shape</keyword>
<evidence type="ECO:0000256" key="8">
    <source>
        <dbReference type="ARBA" id="ARBA00022630"/>
    </source>
</evidence>
<dbReference type="GO" id="GO:0008762">
    <property type="term" value="F:UDP-N-acetylmuramate dehydrogenase activity"/>
    <property type="evidence" value="ECO:0007669"/>
    <property type="project" value="UniProtKB-EC"/>
</dbReference>
<dbReference type="Gene3D" id="3.90.78.10">
    <property type="entry name" value="UDP-N-acetylenolpyruvoylglucosamine reductase, C-terminal domain"/>
    <property type="match status" value="1"/>
</dbReference>
<dbReference type="EMBL" id="CP000815">
    <property type="protein sequence ID" value="ACB42856.1"/>
    <property type="molecule type" value="Genomic_DNA"/>
</dbReference>
<comment type="catalytic activity">
    <reaction evidence="16">
        <text>UDP-N-acetyl-alpha-D-muramate + NADP(+) = UDP-N-acetyl-3-O-(1-carboxyvinyl)-alpha-D-glucosamine + NADPH + H(+)</text>
        <dbReference type="Rhea" id="RHEA:12248"/>
        <dbReference type="ChEBI" id="CHEBI:15378"/>
        <dbReference type="ChEBI" id="CHEBI:57783"/>
        <dbReference type="ChEBI" id="CHEBI:58349"/>
        <dbReference type="ChEBI" id="CHEBI:68483"/>
        <dbReference type="ChEBI" id="CHEBI:70757"/>
        <dbReference type="EC" id="1.3.1.98"/>
    </reaction>
</comment>
<evidence type="ECO:0000256" key="12">
    <source>
        <dbReference type="ARBA" id="ARBA00022984"/>
    </source>
</evidence>
<evidence type="ECO:0000256" key="2">
    <source>
        <dbReference type="ARBA" id="ARBA00003921"/>
    </source>
</evidence>
<organism evidence="18">
    <name type="scientific">Paulinella chromatophora</name>
    <dbReference type="NCBI Taxonomy" id="39717"/>
    <lineage>
        <taxon>Eukaryota</taxon>
        <taxon>Sar</taxon>
        <taxon>Rhizaria</taxon>
        <taxon>Cercozoa</taxon>
        <taxon>Imbricatea</taxon>
        <taxon>Silicofilosea</taxon>
        <taxon>Euglyphida</taxon>
        <taxon>Paulinellidae</taxon>
        <taxon>Paulinella</taxon>
    </lineage>
</organism>
<keyword evidence="12" id="KW-0573">Peptidoglycan synthesis</keyword>
<evidence type="ECO:0000256" key="11">
    <source>
        <dbReference type="ARBA" id="ARBA00022960"/>
    </source>
</evidence>
<dbReference type="GO" id="GO:0071555">
    <property type="term" value="P:cell wall organization"/>
    <property type="evidence" value="ECO:0007669"/>
    <property type="project" value="UniProtKB-KW"/>
</dbReference>
<feature type="domain" description="FAD-binding PCMH-type" evidence="17">
    <location>
        <begin position="34"/>
        <end position="202"/>
    </location>
</feature>
<dbReference type="Gene3D" id="3.30.465.10">
    <property type="match status" value="1"/>
</dbReference>
<evidence type="ECO:0000259" key="17">
    <source>
        <dbReference type="PROSITE" id="PS51387"/>
    </source>
</evidence>
<dbReference type="InterPro" id="IPR016169">
    <property type="entry name" value="FAD-bd_PCMH_sub2"/>
</dbReference>
<protein>
    <recommendedName>
        <fullName evidence="5">UDP-N-acetylmuramate dehydrogenase</fullName>
        <ecNumber evidence="5">1.3.1.98</ecNumber>
    </recommendedName>
</protein>
<dbReference type="NCBIfam" id="NF010480">
    <property type="entry name" value="PRK13905.1"/>
    <property type="match status" value="1"/>
</dbReference>
<dbReference type="HAMAP" id="MF_00037">
    <property type="entry name" value="MurB"/>
    <property type="match status" value="1"/>
</dbReference>
<keyword evidence="8" id="KW-0285">Flavoprotein</keyword>
<evidence type="ECO:0000256" key="16">
    <source>
        <dbReference type="ARBA" id="ARBA00048914"/>
    </source>
</evidence>
<dbReference type="SUPFAM" id="SSF56176">
    <property type="entry name" value="FAD-binding/transporter-associated domain-like"/>
    <property type="match status" value="1"/>
</dbReference>